<dbReference type="Proteomes" id="UP000053257">
    <property type="component" value="Unassembled WGS sequence"/>
</dbReference>
<dbReference type="AlphaFoldDB" id="A0A0C3RUN4"/>
<dbReference type="EMBL" id="KN840563">
    <property type="protein sequence ID" value="KIP04771.1"/>
    <property type="molecule type" value="Genomic_DNA"/>
</dbReference>
<proteinExistence type="predicted"/>
<accession>A0A0C3RUN4</accession>
<evidence type="ECO:0000313" key="2">
    <source>
        <dbReference type="EMBL" id="KIP04771.1"/>
    </source>
</evidence>
<organism evidence="2 3">
    <name type="scientific">Phlebiopsis gigantea (strain 11061_1 CR5-6)</name>
    <name type="common">White-rot fungus</name>
    <name type="synonym">Peniophora gigantea</name>
    <dbReference type="NCBI Taxonomy" id="745531"/>
    <lineage>
        <taxon>Eukaryota</taxon>
        <taxon>Fungi</taxon>
        <taxon>Dikarya</taxon>
        <taxon>Basidiomycota</taxon>
        <taxon>Agaricomycotina</taxon>
        <taxon>Agaricomycetes</taxon>
        <taxon>Polyporales</taxon>
        <taxon>Phanerochaetaceae</taxon>
        <taxon>Phlebiopsis</taxon>
    </lineage>
</organism>
<evidence type="ECO:0000313" key="3">
    <source>
        <dbReference type="Proteomes" id="UP000053257"/>
    </source>
</evidence>
<dbReference type="InterPro" id="IPR045341">
    <property type="entry name" value="DUF6532"/>
</dbReference>
<gene>
    <name evidence="2" type="ORF">PHLGIDRAFT_14989</name>
</gene>
<dbReference type="HOGENOM" id="CLU_1876177_0_0_1"/>
<dbReference type="Pfam" id="PF20149">
    <property type="entry name" value="DUF6532"/>
    <property type="match status" value="1"/>
</dbReference>
<reference evidence="2 3" key="1">
    <citation type="journal article" date="2014" name="PLoS Genet.">
        <title>Analysis of the Phlebiopsis gigantea genome, transcriptome and secretome provides insight into its pioneer colonization strategies of wood.</title>
        <authorList>
            <person name="Hori C."/>
            <person name="Ishida T."/>
            <person name="Igarashi K."/>
            <person name="Samejima M."/>
            <person name="Suzuki H."/>
            <person name="Master E."/>
            <person name="Ferreira P."/>
            <person name="Ruiz-Duenas F.J."/>
            <person name="Held B."/>
            <person name="Canessa P."/>
            <person name="Larrondo L.F."/>
            <person name="Schmoll M."/>
            <person name="Druzhinina I.S."/>
            <person name="Kubicek C.P."/>
            <person name="Gaskell J.A."/>
            <person name="Kersten P."/>
            <person name="St John F."/>
            <person name="Glasner J."/>
            <person name="Sabat G."/>
            <person name="Splinter BonDurant S."/>
            <person name="Syed K."/>
            <person name="Yadav J."/>
            <person name="Mgbeahuruike A.C."/>
            <person name="Kovalchuk A."/>
            <person name="Asiegbu F.O."/>
            <person name="Lackner G."/>
            <person name="Hoffmeister D."/>
            <person name="Rencoret J."/>
            <person name="Gutierrez A."/>
            <person name="Sun H."/>
            <person name="Lindquist E."/>
            <person name="Barry K."/>
            <person name="Riley R."/>
            <person name="Grigoriev I.V."/>
            <person name="Henrissat B."/>
            <person name="Kues U."/>
            <person name="Berka R.M."/>
            <person name="Martinez A.T."/>
            <person name="Covert S.F."/>
            <person name="Blanchette R.A."/>
            <person name="Cullen D."/>
        </authorList>
    </citation>
    <scope>NUCLEOTIDE SEQUENCE [LARGE SCALE GENOMIC DNA]</scope>
    <source>
        <strain evidence="2 3">11061_1 CR5-6</strain>
    </source>
</reference>
<keyword evidence="3" id="KW-1185">Reference proteome</keyword>
<name>A0A0C3RUN4_PHLG1</name>
<feature type="domain" description="DUF6532" evidence="1">
    <location>
        <begin position="42"/>
        <end position="105"/>
    </location>
</feature>
<sequence>MPMWLCVQIILQGPAYSVAPLQSILPIHGRSPNITAHTLSITKDIGIVYEDIFDKFIGHPIFAFLCTMLKFAITEWMSGIWQSTKLDKNTNRKLYQNYMDNLAHFKKTFANDDLLLKMGKTLLTHVQCIFLFFVII</sequence>
<evidence type="ECO:0000259" key="1">
    <source>
        <dbReference type="Pfam" id="PF20149"/>
    </source>
</evidence>
<protein>
    <recommendedName>
        <fullName evidence="1">DUF6532 domain-containing protein</fullName>
    </recommendedName>
</protein>